<dbReference type="Pfam" id="PF01757">
    <property type="entry name" value="Acyl_transf_3"/>
    <property type="match status" value="1"/>
</dbReference>
<organism evidence="4 5">
    <name type="scientific">Pseudoalteromonas carrageenovora IAM 12662</name>
    <dbReference type="NCBI Taxonomy" id="1314868"/>
    <lineage>
        <taxon>Bacteria</taxon>
        <taxon>Pseudomonadati</taxon>
        <taxon>Pseudomonadota</taxon>
        <taxon>Gammaproteobacteria</taxon>
        <taxon>Alteromonadales</taxon>
        <taxon>Pseudoalteromonadaceae</taxon>
        <taxon>Pseudoalteromonas</taxon>
    </lineage>
</organism>
<keyword evidence="1" id="KW-0812">Transmembrane</keyword>
<dbReference type="RefSeq" id="WP_104643582.1">
    <property type="nucleotide sequence ID" value="NZ_AQGW01000022.1"/>
</dbReference>
<sequence length="407" mass="47784">MNKQLHLTTHLNNRHYFLDWLRVIAFAVLIFYHIGMLYSENWGFHFKSTYISQYVEYFMLMFAPWRMLLIWFISGVALRFMLDKVSGVKSNFFFILNRSIFILLPLLVGLWLIVPFQLYAEMSQQSAIDISYWQFYSAFLDINNEMFASYQSGVWPHVDVNHLWYLRSLWQFMLIIFLFSLFVKLPIFTPLLKLVKISLPLLASLLVIAMLLTNNYLKGDAIRETNGFIFLLIGYLLAKYVYFWASLKHYFCLLCVSFALLFIYIVMAYQNVFDLPSYVFTTVYNIQRVLGVLTMLALAQHFLNFKTRYLKTLNSWVFPFYLLHQSVLIILCFVLQPLEVGSFIEPLLVVIGTWCICAVITLIVTRIDILRPLIGVKTQNSYSNPYKLLGYTVSLILVCPLAFKLVF</sequence>
<feature type="transmembrane region" description="Helical" evidence="1">
    <location>
        <begin position="289"/>
        <end position="305"/>
    </location>
</feature>
<dbReference type="GO" id="GO:0016747">
    <property type="term" value="F:acyltransferase activity, transferring groups other than amino-acyl groups"/>
    <property type="evidence" value="ECO:0007669"/>
    <property type="project" value="InterPro"/>
</dbReference>
<reference evidence="4 5" key="2">
    <citation type="submission" date="2017-11" db="EMBL/GenBank/DDBJ databases">
        <authorList>
            <person name="Han C.G."/>
        </authorList>
    </citation>
    <scope>NUCLEOTIDE SEQUENCE [LARGE SCALE GENOMIC DNA]</scope>
    <source>
        <strain evidence="5">ATCC 43555</strain>
        <strain evidence="4">ATCC43555</strain>
    </source>
</reference>
<feature type="transmembrane region" description="Helical" evidence="1">
    <location>
        <begin position="92"/>
        <end position="114"/>
    </location>
</feature>
<dbReference type="AlphaFoldDB" id="A0A2K4XDT6"/>
<evidence type="ECO:0000313" key="6">
    <source>
        <dbReference type="Proteomes" id="UP000615003"/>
    </source>
</evidence>
<dbReference type="OrthoDB" id="9809782at2"/>
<evidence type="ECO:0000313" key="5">
    <source>
        <dbReference type="Proteomes" id="UP000238288"/>
    </source>
</evidence>
<evidence type="ECO:0000259" key="2">
    <source>
        <dbReference type="Pfam" id="PF01757"/>
    </source>
</evidence>
<feature type="transmembrane region" description="Helical" evidence="1">
    <location>
        <begin position="388"/>
        <end position="406"/>
    </location>
</feature>
<keyword evidence="4" id="KW-0808">Transferase</keyword>
<dbReference type="Proteomes" id="UP000238288">
    <property type="component" value="Chromosome PCAR9a"/>
</dbReference>
<dbReference type="PANTHER" id="PTHR36927">
    <property type="entry name" value="BLR4337 PROTEIN"/>
    <property type="match status" value="1"/>
</dbReference>
<dbReference type="PANTHER" id="PTHR36927:SF3">
    <property type="entry name" value="GLUCANS BIOSYNTHESIS PROTEIN C"/>
    <property type="match status" value="1"/>
</dbReference>
<dbReference type="EMBL" id="LT965928">
    <property type="protein sequence ID" value="SOU42465.1"/>
    <property type="molecule type" value="Genomic_DNA"/>
</dbReference>
<feature type="transmembrane region" description="Helical" evidence="1">
    <location>
        <begin position="317"/>
        <end position="336"/>
    </location>
</feature>
<name>A0A2K4XDT6_PSEVC</name>
<dbReference type="InterPro" id="IPR002656">
    <property type="entry name" value="Acyl_transf_3_dom"/>
</dbReference>
<dbReference type="GeneID" id="93665172"/>
<feature type="transmembrane region" description="Helical" evidence="1">
    <location>
        <begin position="250"/>
        <end position="269"/>
    </location>
</feature>
<reference evidence="3 6" key="1">
    <citation type="submission" date="2015-06" db="EMBL/GenBank/DDBJ databases">
        <title>Genome sequence of Pseudoalteromonas carrageenovora.</title>
        <authorList>
            <person name="Xie B.-B."/>
            <person name="Rong J.-C."/>
            <person name="Qin Q.-L."/>
            <person name="Zhang Y.-Z."/>
        </authorList>
    </citation>
    <scope>NUCLEOTIDE SEQUENCE [LARGE SCALE GENOMIC DNA]</scope>
    <source>
        <strain evidence="3 6">IAM 12662</strain>
    </source>
</reference>
<feature type="transmembrane region" description="Helical" evidence="1">
    <location>
        <begin position="58"/>
        <end position="80"/>
    </location>
</feature>
<keyword evidence="1" id="KW-1133">Transmembrane helix</keyword>
<feature type="transmembrane region" description="Helical" evidence="1">
    <location>
        <begin position="225"/>
        <end position="243"/>
    </location>
</feature>
<feature type="transmembrane region" description="Helical" evidence="1">
    <location>
        <begin position="348"/>
        <end position="367"/>
    </location>
</feature>
<evidence type="ECO:0000313" key="4">
    <source>
        <dbReference type="EMBL" id="SOU42465.1"/>
    </source>
</evidence>
<dbReference type="InterPro" id="IPR050623">
    <property type="entry name" value="Glucan_succinyl_AcylTrfase"/>
</dbReference>
<dbReference type="Proteomes" id="UP000615003">
    <property type="component" value="Unassembled WGS sequence"/>
</dbReference>
<dbReference type="EMBL" id="AQGW01000022">
    <property type="protein sequence ID" value="MBE0383448.1"/>
    <property type="molecule type" value="Genomic_DNA"/>
</dbReference>
<protein>
    <submittedName>
        <fullName evidence="4">Acyltransferase family protein</fullName>
    </submittedName>
</protein>
<evidence type="ECO:0000313" key="3">
    <source>
        <dbReference type="EMBL" id="MBE0383448.1"/>
    </source>
</evidence>
<feature type="transmembrane region" description="Helical" evidence="1">
    <location>
        <begin position="169"/>
        <end position="187"/>
    </location>
</feature>
<keyword evidence="1" id="KW-0472">Membrane</keyword>
<keyword evidence="6" id="KW-1185">Reference proteome</keyword>
<feature type="domain" description="Acyltransferase 3" evidence="2">
    <location>
        <begin position="16"/>
        <end position="361"/>
    </location>
</feature>
<gene>
    <name evidence="4" type="ORF">PCAR9_A31679</name>
    <name evidence="3" type="ORF">PCARR_a3670</name>
</gene>
<evidence type="ECO:0000256" key="1">
    <source>
        <dbReference type="SAM" id="Phobius"/>
    </source>
</evidence>
<proteinExistence type="predicted"/>
<accession>A0A2K4XDT6</accession>
<feature type="transmembrane region" description="Helical" evidence="1">
    <location>
        <begin position="194"/>
        <end position="213"/>
    </location>
</feature>
<feature type="transmembrane region" description="Helical" evidence="1">
    <location>
        <begin position="20"/>
        <end position="38"/>
    </location>
</feature>
<keyword evidence="4" id="KW-0012">Acyltransferase</keyword>